<keyword evidence="1" id="KW-0472">Membrane</keyword>
<dbReference type="AlphaFoldDB" id="A0A9D1IQ91"/>
<name>A0A9D1IQ91_9FIRM</name>
<evidence type="ECO:0000313" key="3">
    <source>
        <dbReference type="EMBL" id="HIU40222.1"/>
    </source>
</evidence>
<accession>A0A9D1IQ91</accession>
<evidence type="ECO:0000256" key="1">
    <source>
        <dbReference type="SAM" id="Phobius"/>
    </source>
</evidence>
<reference evidence="3" key="1">
    <citation type="submission" date="2020-10" db="EMBL/GenBank/DDBJ databases">
        <authorList>
            <person name="Gilroy R."/>
        </authorList>
    </citation>
    <scope>NUCLEOTIDE SEQUENCE</scope>
    <source>
        <strain evidence="3">CHK193-30670</strain>
    </source>
</reference>
<dbReference type="InterPro" id="IPR026870">
    <property type="entry name" value="Zinc_ribbon_dom"/>
</dbReference>
<feature type="domain" description="Zinc-ribbon" evidence="2">
    <location>
        <begin position="5"/>
        <end position="26"/>
    </location>
</feature>
<organism evidence="3 4">
    <name type="scientific">Candidatus Aphodocola excrementigallinarum</name>
    <dbReference type="NCBI Taxonomy" id="2840670"/>
    <lineage>
        <taxon>Bacteria</taxon>
        <taxon>Bacillati</taxon>
        <taxon>Bacillota</taxon>
        <taxon>Bacilli</taxon>
        <taxon>Candidatus Aphodocola</taxon>
    </lineage>
</organism>
<evidence type="ECO:0000313" key="4">
    <source>
        <dbReference type="Proteomes" id="UP000824074"/>
    </source>
</evidence>
<proteinExistence type="predicted"/>
<reference evidence="3" key="2">
    <citation type="journal article" date="2021" name="PeerJ">
        <title>Extensive microbial diversity within the chicken gut microbiome revealed by metagenomics and culture.</title>
        <authorList>
            <person name="Gilroy R."/>
            <person name="Ravi A."/>
            <person name="Getino M."/>
            <person name="Pursley I."/>
            <person name="Horton D.L."/>
            <person name="Alikhan N.F."/>
            <person name="Baker D."/>
            <person name="Gharbi K."/>
            <person name="Hall N."/>
            <person name="Watson M."/>
            <person name="Adriaenssens E.M."/>
            <person name="Foster-Nyarko E."/>
            <person name="Jarju S."/>
            <person name="Secka A."/>
            <person name="Antonio M."/>
            <person name="Oren A."/>
            <person name="Chaudhuri R.R."/>
            <person name="La Ragione R."/>
            <person name="Hildebrand F."/>
            <person name="Pallen M.J."/>
        </authorList>
    </citation>
    <scope>NUCLEOTIDE SEQUENCE</scope>
    <source>
        <strain evidence="3">CHK193-30670</strain>
    </source>
</reference>
<keyword evidence="1" id="KW-1133">Transmembrane helix</keyword>
<evidence type="ECO:0000259" key="2">
    <source>
        <dbReference type="Pfam" id="PF13240"/>
    </source>
</evidence>
<dbReference type="Pfam" id="PF13240">
    <property type="entry name" value="Zn_Ribbon_1"/>
    <property type="match status" value="1"/>
</dbReference>
<protein>
    <submittedName>
        <fullName evidence="3">Zinc ribbon domain-containing protein</fullName>
    </submittedName>
</protein>
<dbReference type="Proteomes" id="UP000824074">
    <property type="component" value="Unassembled WGS sequence"/>
</dbReference>
<keyword evidence="1" id="KW-0812">Transmembrane</keyword>
<feature type="transmembrane region" description="Helical" evidence="1">
    <location>
        <begin position="38"/>
        <end position="58"/>
    </location>
</feature>
<gene>
    <name evidence="3" type="ORF">IAB68_02835</name>
</gene>
<sequence>MALIKCSECGKEISDKSKKCIHCGNKIKKNKKKINENLLIIIIVVAVLLVLGIIIALVTSVKNKPDLKEVFEKVDCDDYYCELADDGSYLQIDTNPYDIDDYTSSVAWGYVEDVNKELEFTDALFQRMGQTRALDGTLEEENADVKVSWTYHPDNGFEVTYSLK</sequence>
<dbReference type="EMBL" id="DVMT01000028">
    <property type="protein sequence ID" value="HIU40222.1"/>
    <property type="molecule type" value="Genomic_DNA"/>
</dbReference>
<comment type="caution">
    <text evidence="3">The sequence shown here is derived from an EMBL/GenBank/DDBJ whole genome shotgun (WGS) entry which is preliminary data.</text>
</comment>